<evidence type="ECO:0000313" key="3">
    <source>
        <dbReference type="EMBL" id="ARD21127.1"/>
    </source>
</evidence>
<protein>
    <recommendedName>
        <fullName evidence="5">PEGA domain-containing protein</fullName>
    </recommendedName>
</protein>
<dbReference type="EMBL" id="CP020472">
    <property type="protein sequence ID" value="ARD21127.1"/>
    <property type="molecule type" value="Genomic_DNA"/>
</dbReference>
<dbReference type="RefSeq" id="WP_080914945.1">
    <property type="nucleotide sequence ID" value="NZ_CP020472.1"/>
</dbReference>
<evidence type="ECO:0000256" key="2">
    <source>
        <dbReference type="SAM" id="Phobius"/>
    </source>
</evidence>
<name>A0ABM6JG77_9GAMM</name>
<keyword evidence="4" id="KW-1185">Reference proteome</keyword>
<keyword evidence="2" id="KW-1133">Transmembrane helix</keyword>
<feature type="region of interest" description="Disordered" evidence="1">
    <location>
        <begin position="1"/>
        <end position="28"/>
    </location>
</feature>
<evidence type="ECO:0000313" key="4">
    <source>
        <dbReference type="Proteomes" id="UP000191820"/>
    </source>
</evidence>
<proteinExistence type="predicted"/>
<keyword evidence="2" id="KW-0812">Transmembrane</keyword>
<organism evidence="3 4">
    <name type="scientific">Shewanella japonica</name>
    <dbReference type="NCBI Taxonomy" id="93973"/>
    <lineage>
        <taxon>Bacteria</taxon>
        <taxon>Pseudomonadati</taxon>
        <taxon>Pseudomonadota</taxon>
        <taxon>Gammaproteobacteria</taxon>
        <taxon>Alteromonadales</taxon>
        <taxon>Shewanellaceae</taxon>
        <taxon>Shewanella</taxon>
    </lineage>
</organism>
<feature type="transmembrane region" description="Helical" evidence="2">
    <location>
        <begin position="61"/>
        <end position="84"/>
    </location>
</feature>
<evidence type="ECO:0008006" key="5">
    <source>
        <dbReference type="Google" id="ProtNLM"/>
    </source>
</evidence>
<evidence type="ECO:0000256" key="1">
    <source>
        <dbReference type="SAM" id="MobiDB-lite"/>
    </source>
</evidence>
<accession>A0ABM6JG77</accession>
<feature type="compositionally biased region" description="Polar residues" evidence="1">
    <location>
        <begin position="7"/>
        <end position="23"/>
    </location>
</feature>
<gene>
    <name evidence="3" type="ORF">SJ2017_0791</name>
</gene>
<keyword evidence="2" id="KW-0472">Membrane</keyword>
<sequence>MTDNKKSPFATSLLDQTPTQQKMQAAEKQLKKVQKKQHSQATKAAIHKEREAQITKLGKPFWWMLFMFICSILYLFPEAVFNAALTEVAGGKNSSEEDLRAVELFGRTISGIGVTLLLADMLLKGKRVARVGRALGHFALIAILVWPTVFFGQKWLVDHFIIDASTPAERQQAYLSQILRSALIEKSIQFEGINYDPDSEHNATEKTFLSVFGGLVYADDKLVDDIKEKKRMIMEKFVRDRALSRFDEHYANYDDFRQTLRSHYKEYAQGSNDYNQALSTAPSRSDEYWLDTQNQVKQGWEKYQKGVSAYEGRVESRAQKIAPKMYDFFERRNKCADMKKGSRKDNCYERLQNGYDKEIAKYSIPYIPPDDWLIREEISTSENVGNSIITGIMTFGLFTAMQAADAATGGDGGFKDHRMVYTNDVNHYKNVLMVKMEPDFVKESGGYPLGISTIHEFRHHQLTSTKVNNTLKQKGLTLPSTWVMADRTSFDNAVANKVRQEADNRWRSTMKNKGLDMPPNLSWQQFQQQGDIQKRIERQMKELYISPTLADWNNREFKQRIIEPNIQRKTTEYLNVLEAQQAEFADGGAFESTGKSALRATIVPPISMSISLALVLLTVLKLPMKAAELVQAKRKTKDDGESQEGQNKAKDGYIKAGISAALLLSIFVVPVTLSSNQYTVKDSAMHYFFEQMENNDSAGISFALKWLLVTQPIVQPIGASIDEYLFITKGFDAISEPINRFDLAILPEHDTSAQSSPASAAKALLPLTINTNVANANIAVMNIKPKYQTGMMLPPGGYDIKVSASGHQAIRTWVYLKPEETEFTINL</sequence>
<feature type="transmembrane region" description="Helical" evidence="2">
    <location>
        <begin position="135"/>
        <end position="156"/>
    </location>
</feature>
<dbReference type="Proteomes" id="UP000191820">
    <property type="component" value="Chromosome"/>
</dbReference>
<feature type="transmembrane region" description="Helical" evidence="2">
    <location>
        <begin position="104"/>
        <end position="123"/>
    </location>
</feature>
<reference evidence="3 4" key="1">
    <citation type="submission" date="2017-03" db="EMBL/GenBank/DDBJ databases">
        <title>Genome sequencing of Shewanella japonica KCTC 22435.</title>
        <authorList>
            <person name="Kim K.M."/>
        </authorList>
    </citation>
    <scope>NUCLEOTIDE SEQUENCE [LARGE SCALE GENOMIC DNA]</scope>
    <source>
        <strain evidence="3 4">KCTC 22435</strain>
    </source>
</reference>